<gene>
    <name evidence="15" type="ORF">FisN_7Lh026</name>
</gene>
<evidence type="ECO:0000256" key="7">
    <source>
        <dbReference type="ARBA" id="ARBA00022692"/>
    </source>
</evidence>
<comment type="pathway">
    <text evidence="3">Secondary metabolite biosynthesis.</text>
</comment>
<evidence type="ECO:0000256" key="10">
    <source>
        <dbReference type="ARBA" id="ARBA00023027"/>
    </source>
</evidence>
<organism evidence="15 16">
    <name type="scientific">Fistulifera solaris</name>
    <name type="common">Oleaginous diatom</name>
    <dbReference type="NCBI Taxonomy" id="1519565"/>
    <lineage>
        <taxon>Eukaryota</taxon>
        <taxon>Sar</taxon>
        <taxon>Stramenopiles</taxon>
        <taxon>Ochrophyta</taxon>
        <taxon>Bacillariophyta</taxon>
        <taxon>Bacillariophyceae</taxon>
        <taxon>Bacillariophycidae</taxon>
        <taxon>Naviculales</taxon>
        <taxon>Naviculaceae</taxon>
        <taxon>Fistulifera</taxon>
    </lineage>
</organism>
<keyword evidence="8 12" id="KW-1133">Transmembrane helix</keyword>
<evidence type="ECO:0000256" key="2">
    <source>
        <dbReference type="ARBA" id="ARBA00004141"/>
    </source>
</evidence>
<dbReference type="SUPFAM" id="SSF51735">
    <property type="entry name" value="NAD(P)-binding Rossmann-fold domains"/>
    <property type="match status" value="1"/>
</dbReference>
<dbReference type="InterPro" id="IPR000595">
    <property type="entry name" value="cNMP-bd_dom"/>
</dbReference>
<dbReference type="InterPro" id="IPR029752">
    <property type="entry name" value="D-isomer_DH_CS1"/>
</dbReference>
<dbReference type="NCBIfam" id="TIGR01474">
    <property type="entry name" value="ubiA_proteo"/>
    <property type="match status" value="1"/>
</dbReference>
<dbReference type="PROSITE" id="PS00943">
    <property type="entry name" value="UBIA"/>
    <property type="match status" value="1"/>
</dbReference>
<keyword evidence="11 12" id="KW-0472">Membrane</keyword>
<evidence type="ECO:0000313" key="15">
    <source>
        <dbReference type="EMBL" id="GAX11663.1"/>
    </source>
</evidence>
<evidence type="ECO:0000256" key="1">
    <source>
        <dbReference type="ARBA" id="ARBA00001946"/>
    </source>
</evidence>
<dbReference type="InterPro" id="IPR036291">
    <property type="entry name" value="NAD(P)-bd_dom_sf"/>
</dbReference>
<sequence>MKRVTFAVVGDLCSIAGRQQRYLSCAPIGDRRVDSLVSSKARICPHLSPVFSTGIRQSYHATAYFSSEMNSLKPSSKMSLGAQHFEKAVDLLRETSYFANAPDGLITELAAIMTPIHIDDGHIFIEEGEEIKGILVLEDGTVTRTKLSVDESPANESRSTLREVPAKERNSTMQDSSVIIDMISGRAQVTGLLHNFKAGAVAYATVSAKGSVKAWLIEGEKFREAITKEPTYALEMMSALSRELRVGTKSLQALVRHSKAGHREGNATSEQKVCKVLCYDATSWTIEGFQPAIEEFNKQHEQEGISIEMEFTTERLSEHSAIFAAGYSAVCLFVNDTANSNVIQTLSVLGVRMIAMRCAGFDRVDTKAARAFGLTVARVPAYSPYAVAEMGIALLMSVNRKIHRANNRVRMANFTLDAGLMGVDIHGKTVGVMGTGKIGAILCSILRGFGANVICYDVHENPEVIEKGAIYVSKEEILSQSDILFLMMPLLPPTKHTITFNTLKLLKKGMILINTSRGGLIDTKALLKGLQDGTIAGVGLDVYENEQDYFFMDWSAKTVTDADLVALLGNNKVVLTAHQAFFTQEAVDKIVEETVQNLTDFYHANKTASRVVVLQVFLVSFAFNPVSLLIGTFAFCFLQKFNEMIRRTPVRLRNVVVETHRRYCLISGIRLSSNRGVPSFYRVSSKAPFSSSVDDNKTKTSNNHETADKPVLTWIDTTLPATWIPYARLARIDKPIGTFLLLWPCAWSTALATTPPDMTLLSLFTAGAFFMRGAGCTINDLWDQDIDARVRRTAQRPLASGVVTRKQAYGFLVAQLTGALGVLVSLPNMWYCVQWCVASLPLVAVYPSMKRFFPYPQLFLGLTFNWGAWVGWAATHGSMEYSIIAPLYTSGVTWTLVYDTLYAHQDKDDDRALGLYSTALTFGANPRPLLHALAAATGLQWLYVGHMAGLNEWMYGLGATAAYTHLAWQVQTAEFDNPHNLMERFRSNHTTGALLFGGIVAGKYFAGV</sequence>
<proteinExistence type="inferred from homology"/>
<feature type="compositionally biased region" description="Basic and acidic residues" evidence="13">
    <location>
        <begin position="159"/>
        <end position="170"/>
    </location>
</feature>
<feature type="domain" description="Cyclic nucleotide-binding" evidence="14">
    <location>
        <begin position="97"/>
        <end position="243"/>
    </location>
</feature>
<comment type="caution">
    <text evidence="15">The sequence shown here is derived from an EMBL/GenBank/DDBJ whole genome shotgun (WGS) entry which is preliminary data.</text>
</comment>
<dbReference type="SUPFAM" id="SSF51206">
    <property type="entry name" value="cAMP-binding domain-like"/>
    <property type="match status" value="1"/>
</dbReference>
<dbReference type="InterPro" id="IPR039653">
    <property type="entry name" value="Prenyltransferase"/>
</dbReference>
<dbReference type="InParanoid" id="A0A1Z5JCD1"/>
<comment type="catalytic activity">
    <reaction evidence="12">
        <text>an all-trans-polyprenyl diphosphate + 4-hydroxybenzoate = a 4-hydroxy-3-(all-trans-polyprenyl)benzoate + diphosphate</text>
        <dbReference type="Rhea" id="RHEA:44504"/>
        <dbReference type="Rhea" id="RHEA-COMP:9514"/>
        <dbReference type="Rhea" id="RHEA-COMP:9564"/>
        <dbReference type="ChEBI" id="CHEBI:17879"/>
        <dbReference type="ChEBI" id="CHEBI:33019"/>
        <dbReference type="ChEBI" id="CHEBI:58914"/>
        <dbReference type="ChEBI" id="CHEBI:78396"/>
        <dbReference type="EC" id="2.5.1.39"/>
    </reaction>
</comment>
<keyword evidence="10" id="KW-0520">NAD</keyword>
<comment type="function">
    <text evidence="12">Catalyzes the prenylation of para-hydroxybenzoate (PHB) with an all-trans polyprenyl group. Mediates the second step in the final reaction sequence of coenzyme Q (CoQ) biosynthesis, which is the condensation of the polyisoprenoid side chain with PHB, generating the first membrane-bound Q intermediate.</text>
</comment>
<evidence type="ECO:0000256" key="13">
    <source>
        <dbReference type="SAM" id="MobiDB-lite"/>
    </source>
</evidence>
<dbReference type="InterPro" id="IPR058205">
    <property type="entry name" value="D-LDH-like"/>
</dbReference>
<accession>A0A1Z5JCD1</accession>
<feature type="transmembrane region" description="Helical" evidence="12">
    <location>
        <begin position="803"/>
        <end position="822"/>
    </location>
</feature>
<dbReference type="CDD" id="cd00038">
    <property type="entry name" value="CAP_ED"/>
    <property type="match status" value="1"/>
</dbReference>
<dbReference type="InterPro" id="IPR000537">
    <property type="entry name" value="UbiA_prenyltransferase"/>
</dbReference>
<dbReference type="HAMAP" id="MF_01635">
    <property type="entry name" value="UbiA"/>
    <property type="match status" value="1"/>
</dbReference>
<feature type="region of interest" description="Disordered" evidence="13">
    <location>
        <begin position="148"/>
        <end position="170"/>
    </location>
</feature>
<keyword evidence="12" id="KW-0496">Mitochondrion</keyword>
<dbReference type="Pfam" id="PF02826">
    <property type="entry name" value="2-Hacid_dh_C"/>
    <property type="match status" value="1"/>
</dbReference>
<dbReference type="GO" id="GO:0051287">
    <property type="term" value="F:NAD binding"/>
    <property type="evidence" value="ECO:0007669"/>
    <property type="project" value="InterPro"/>
</dbReference>
<dbReference type="PROSITE" id="PS00671">
    <property type="entry name" value="D_2_HYDROXYACID_DH_3"/>
    <property type="match status" value="1"/>
</dbReference>
<dbReference type="SUPFAM" id="SSF52283">
    <property type="entry name" value="Formate/glycerate dehydrogenase catalytic domain-like"/>
    <property type="match status" value="1"/>
</dbReference>
<evidence type="ECO:0000256" key="12">
    <source>
        <dbReference type="HAMAP-Rule" id="MF_03189"/>
    </source>
</evidence>
<comment type="similarity">
    <text evidence="4">Belongs to the D-isomer specific 2-hydroxyacid dehydrogenase family.</text>
</comment>
<keyword evidence="12" id="KW-0414">Isoprene biosynthesis</keyword>
<dbReference type="AlphaFoldDB" id="A0A1Z5JCD1"/>
<keyword evidence="7 12" id="KW-0812">Transmembrane</keyword>
<dbReference type="CDD" id="cd13959">
    <property type="entry name" value="PT_UbiA_COQ2"/>
    <property type="match status" value="1"/>
</dbReference>
<dbReference type="InterPro" id="IPR018490">
    <property type="entry name" value="cNMP-bd_dom_sf"/>
</dbReference>
<comment type="pathway">
    <text evidence="12">Cofactor biosynthesis; ubiquinone biosynthesis.</text>
</comment>
<dbReference type="InterPro" id="IPR006140">
    <property type="entry name" value="D-isomer_DH_NAD-bd"/>
</dbReference>
<evidence type="ECO:0000313" key="16">
    <source>
        <dbReference type="Proteomes" id="UP000198406"/>
    </source>
</evidence>
<comment type="cofactor">
    <cofactor evidence="1 12">
        <name>Mg(2+)</name>
        <dbReference type="ChEBI" id="CHEBI:18420"/>
    </cofactor>
</comment>
<keyword evidence="16" id="KW-1185">Reference proteome</keyword>
<keyword evidence="12" id="KW-0999">Mitochondrion inner membrane</keyword>
<dbReference type="InterPro" id="IPR030470">
    <property type="entry name" value="UbiA_prenylTrfase_CS"/>
</dbReference>
<comment type="similarity">
    <text evidence="5 12">Belongs to the UbiA prenyltransferase family.</text>
</comment>
<dbReference type="Gene3D" id="1.20.120.1780">
    <property type="entry name" value="UbiA prenyltransferase"/>
    <property type="match status" value="1"/>
</dbReference>
<dbReference type="EMBL" id="BDSP01000044">
    <property type="protein sequence ID" value="GAX11663.1"/>
    <property type="molecule type" value="Genomic_DNA"/>
</dbReference>
<dbReference type="Pfam" id="PF01040">
    <property type="entry name" value="UbiA"/>
    <property type="match status" value="1"/>
</dbReference>
<dbReference type="PROSITE" id="PS00065">
    <property type="entry name" value="D_2_HYDROXYACID_DH_1"/>
    <property type="match status" value="1"/>
</dbReference>
<dbReference type="GO" id="GO:0005743">
    <property type="term" value="C:mitochondrial inner membrane"/>
    <property type="evidence" value="ECO:0007669"/>
    <property type="project" value="UniProtKB-SubCell"/>
</dbReference>
<evidence type="ECO:0000256" key="3">
    <source>
        <dbReference type="ARBA" id="ARBA00005179"/>
    </source>
</evidence>
<dbReference type="FunFam" id="1.20.120.1780:FF:000001">
    <property type="entry name" value="4-hydroxybenzoate octaprenyltransferase"/>
    <property type="match status" value="1"/>
</dbReference>
<protein>
    <recommendedName>
        <fullName evidence="12">4-hydroxybenzoate polyprenyltransferase, mitochondrial</fullName>
        <shortName evidence="12">4-HB polyprenyltransferase</shortName>
        <ecNumber evidence="12">2.5.1.39</ecNumber>
    </recommendedName>
    <alternativeName>
        <fullName evidence="12">Para-hydroxybenzoate--polyprenyltransferase</fullName>
        <shortName evidence="12">PHB:PPT</shortName>
        <shortName evidence="12">PHB:polyprenyltransferase</shortName>
    </alternativeName>
</protein>
<dbReference type="Gene3D" id="1.10.357.140">
    <property type="entry name" value="UbiA prenyltransferase"/>
    <property type="match status" value="1"/>
</dbReference>
<evidence type="ECO:0000256" key="11">
    <source>
        <dbReference type="ARBA" id="ARBA00023136"/>
    </source>
</evidence>
<dbReference type="InterPro" id="IPR006139">
    <property type="entry name" value="D-isomer_2_OHA_DH_cat_dom"/>
</dbReference>
<feature type="transmembrane region" description="Helical" evidence="12">
    <location>
        <begin position="858"/>
        <end position="875"/>
    </location>
</feature>
<evidence type="ECO:0000256" key="6">
    <source>
        <dbReference type="ARBA" id="ARBA00022679"/>
    </source>
</evidence>
<dbReference type="Pfam" id="PF00389">
    <property type="entry name" value="2-Hacid_dh"/>
    <property type="match status" value="1"/>
</dbReference>
<dbReference type="OrthoDB" id="18170at2759"/>
<evidence type="ECO:0000256" key="9">
    <source>
        <dbReference type="ARBA" id="ARBA00023002"/>
    </source>
</evidence>
<dbReference type="GO" id="GO:0006744">
    <property type="term" value="P:ubiquinone biosynthetic process"/>
    <property type="evidence" value="ECO:0007669"/>
    <property type="project" value="UniProtKB-UniRule"/>
</dbReference>
<dbReference type="Gene3D" id="3.40.50.720">
    <property type="entry name" value="NAD(P)-binding Rossmann-like Domain"/>
    <property type="match status" value="2"/>
</dbReference>
<dbReference type="Gene3D" id="2.60.120.10">
    <property type="entry name" value="Jelly Rolls"/>
    <property type="match status" value="1"/>
</dbReference>
<dbReference type="InterPro" id="IPR029753">
    <property type="entry name" value="D-isomer_DH_CS"/>
</dbReference>
<dbReference type="GO" id="GO:0016616">
    <property type="term" value="F:oxidoreductase activity, acting on the CH-OH group of donors, NAD or NADP as acceptor"/>
    <property type="evidence" value="ECO:0007669"/>
    <property type="project" value="InterPro"/>
</dbReference>
<dbReference type="PANTHER" id="PTHR43026">
    <property type="entry name" value="2-HYDROXYACID DEHYDROGENASE HOMOLOG 1-RELATED"/>
    <property type="match status" value="1"/>
</dbReference>
<dbReference type="InterPro" id="IPR006370">
    <property type="entry name" value="HB_polyprenyltransferase-like"/>
</dbReference>
<reference evidence="15 16" key="1">
    <citation type="journal article" date="2015" name="Plant Cell">
        <title>Oil accumulation by the oleaginous diatom Fistulifera solaris as revealed by the genome and transcriptome.</title>
        <authorList>
            <person name="Tanaka T."/>
            <person name="Maeda Y."/>
            <person name="Veluchamy A."/>
            <person name="Tanaka M."/>
            <person name="Abida H."/>
            <person name="Marechal E."/>
            <person name="Bowler C."/>
            <person name="Muto M."/>
            <person name="Sunaga Y."/>
            <person name="Tanaka M."/>
            <person name="Yoshino T."/>
            <person name="Taniguchi T."/>
            <person name="Fukuda Y."/>
            <person name="Nemoto M."/>
            <person name="Matsumoto M."/>
            <person name="Wong P.S."/>
            <person name="Aburatani S."/>
            <person name="Fujibuchi W."/>
        </authorList>
    </citation>
    <scope>NUCLEOTIDE SEQUENCE [LARGE SCALE GENOMIC DNA]</scope>
    <source>
        <strain evidence="15 16">JPCC DA0580</strain>
    </source>
</reference>
<feature type="transmembrane region" description="Helical" evidence="12">
    <location>
        <begin position="612"/>
        <end position="638"/>
    </location>
</feature>
<dbReference type="EC" id="2.5.1.39" evidence="12"/>
<keyword evidence="12" id="KW-0831">Ubiquinone biosynthesis</keyword>
<name>A0A1Z5JCD1_FISSO</name>
<dbReference type="PANTHER" id="PTHR43026:SF1">
    <property type="entry name" value="2-HYDROXYACID DEHYDROGENASE HOMOLOG 1-RELATED"/>
    <property type="match status" value="1"/>
</dbReference>
<dbReference type="CDD" id="cd12183">
    <property type="entry name" value="LDH_like_2"/>
    <property type="match status" value="1"/>
</dbReference>
<dbReference type="Proteomes" id="UP000198406">
    <property type="component" value="Unassembled WGS sequence"/>
</dbReference>
<dbReference type="InterPro" id="IPR014710">
    <property type="entry name" value="RmlC-like_jellyroll"/>
</dbReference>
<evidence type="ECO:0000256" key="5">
    <source>
        <dbReference type="ARBA" id="ARBA00005985"/>
    </source>
</evidence>
<evidence type="ECO:0000259" key="14">
    <source>
        <dbReference type="PROSITE" id="PS50042"/>
    </source>
</evidence>
<dbReference type="UniPathway" id="UPA00232"/>
<dbReference type="GO" id="GO:0008412">
    <property type="term" value="F:4-hydroxybenzoate polyprenyltransferase activity"/>
    <property type="evidence" value="ECO:0007669"/>
    <property type="project" value="UniProtKB-EC"/>
</dbReference>
<keyword evidence="6 12" id="KW-0808">Transferase</keyword>
<comment type="subcellular location">
    <subcellularLocation>
        <location evidence="2">Membrane</location>
        <topology evidence="2">Multi-pass membrane protein</topology>
    </subcellularLocation>
    <subcellularLocation>
        <location evidence="12">Mitochondrion inner membrane</location>
        <topology evidence="12">Multi-pass membrane protein</topology>
        <orientation evidence="12">Matrix side</orientation>
    </subcellularLocation>
</comment>
<evidence type="ECO:0000256" key="4">
    <source>
        <dbReference type="ARBA" id="ARBA00005854"/>
    </source>
</evidence>
<evidence type="ECO:0000256" key="8">
    <source>
        <dbReference type="ARBA" id="ARBA00022989"/>
    </source>
</evidence>
<dbReference type="FunFam" id="1.10.357.140:FF:000008">
    <property type="entry name" value="4-hydroxybenzoate octaprenyltransferase"/>
    <property type="match status" value="1"/>
</dbReference>
<keyword evidence="9" id="KW-0560">Oxidoreductase</keyword>
<dbReference type="GO" id="GO:0008299">
    <property type="term" value="P:isoprenoid biosynthetic process"/>
    <property type="evidence" value="ECO:0007669"/>
    <property type="project" value="UniProtKB-UniRule"/>
</dbReference>
<dbReference type="PROSITE" id="PS50042">
    <property type="entry name" value="CNMP_BINDING_3"/>
    <property type="match status" value="1"/>
</dbReference>
<dbReference type="InterPro" id="IPR044878">
    <property type="entry name" value="UbiA_sf"/>
</dbReference>